<dbReference type="InterPro" id="IPR009057">
    <property type="entry name" value="Homeodomain-like_sf"/>
</dbReference>
<dbReference type="SUPFAM" id="SSF46689">
    <property type="entry name" value="Homeodomain-like"/>
    <property type="match status" value="2"/>
</dbReference>
<keyword evidence="1" id="KW-0805">Transcription regulation</keyword>
<dbReference type="PRINTS" id="PR00032">
    <property type="entry name" value="HTHARAC"/>
</dbReference>
<evidence type="ECO:0000313" key="6">
    <source>
        <dbReference type="EMBL" id="TFF82668.1"/>
    </source>
</evidence>
<evidence type="ECO:0000313" key="8">
    <source>
        <dbReference type="Proteomes" id="UP000297914"/>
    </source>
</evidence>
<dbReference type="InterPro" id="IPR018062">
    <property type="entry name" value="HTH_AraC-typ_CS"/>
</dbReference>
<dbReference type="EMBL" id="QORK01000007">
    <property type="protein sequence ID" value="TFF82668.1"/>
    <property type="molecule type" value="Genomic_DNA"/>
</dbReference>
<evidence type="ECO:0000313" key="5">
    <source>
        <dbReference type="EMBL" id="TFF78916.1"/>
    </source>
</evidence>
<evidence type="ECO:0000256" key="1">
    <source>
        <dbReference type="ARBA" id="ARBA00023015"/>
    </source>
</evidence>
<evidence type="ECO:0000256" key="2">
    <source>
        <dbReference type="ARBA" id="ARBA00023125"/>
    </source>
</evidence>
<comment type="caution">
    <text evidence="6">The sequence shown here is derived from an EMBL/GenBank/DDBJ whole genome shotgun (WGS) entry which is preliminary data.</text>
</comment>
<dbReference type="PROSITE" id="PS00041">
    <property type="entry name" value="HTH_ARAC_FAMILY_1"/>
    <property type="match status" value="1"/>
</dbReference>
<dbReference type="SUPFAM" id="SSF55136">
    <property type="entry name" value="Probable bacterial effector-binding domain"/>
    <property type="match status" value="1"/>
</dbReference>
<dbReference type="Proteomes" id="UP000297720">
    <property type="component" value="Unassembled WGS sequence"/>
</dbReference>
<dbReference type="RefSeq" id="WP_134695062.1">
    <property type="nucleotide sequence ID" value="NZ_QORJ01000008.1"/>
</dbReference>
<accession>A0A5F0KDM7</accession>
<dbReference type="GO" id="GO:0003700">
    <property type="term" value="F:DNA-binding transcription factor activity"/>
    <property type="evidence" value="ECO:0007669"/>
    <property type="project" value="InterPro"/>
</dbReference>
<dbReference type="Pfam" id="PF12833">
    <property type="entry name" value="HTH_18"/>
    <property type="match status" value="1"/>
</dbReference>
<dbReference type="AlphaFoldDB" id="A0A5F0KDM7"/>
<dbReference type="EMBL" id="QORL01000007">
    <property type="protein sequence ID" value="TFF78916.1"/>
    <property type="molecule type" value="Genomic_DNA"/>
</dbReference>
<proteinExistence type="predicted"/>
<dbReference type="PANTHER" id="PTHR47504">
    <property type="entry name" value="RIGHT ORIGIN-BINDING PROTEIN"/>
    <property type="match status" value="1"/>
</dbReference>
<sequence length="305" mass="33637">MTPTLSLPSPGPAPETHAHFTRIERVLDYIHANLDQSLSLEQLAEQSCWSRWQLQRVFLHETGQTVAHYVRALRLSQAAEALLSTRQRVLDLALGHGFGSEVSFSRAFKQQFGCSPLAYRKRGLRLGLSLPLARAQTPPTLNPKWVQVRVESRPGFVLHGVRGTIRGLFAPSPDFQQTVPAIWRALREAGGLGSSGELLGVVDVSAVDETQLPYWAGVQAGEGEVMPAGLARLRVPPQEYAVITHVGPIDELARTLTWFILHWLPTSGYRGLDGFELEIYPTGFDGRQADARMEYWLPVAPCGGA</sequence>
<dbReference type="Proteomes" id="UP000297914">
    <property type="component" value="Unassembled WGS sequence"/>
</dbReference>
<keyword evidence="7" id="KW-1185">Reference proteome</keyword>
<organism evidence="6 8">
    <name type="scientific">Aeromonas taiwanensis</name>
    <dbReference type="NCBI Taxonomy" id="633417"/>
    <lineage>
        <taxon>Bacteria</taxon>
        <taxon>Pseudomonadati</taxon>
        <taxon>Pseudomonadota</taxon>
        <taxon>Gammaproteobacteria</taxon>
        <taxon>Aeromonadales</taxon>
        <taxon>Aeromonadaceae</taxon>
        <taxon>Aeromonas</taxon>
    </lineage>
</organism>
<dbReference type="InterPro" id="IPR011256">
    <property type="entry name" value="Reg_factor_effector_dom_sf"/>
</dbReference>
<keyword evidence="3" id="KW-0804">Transcription</keyword>
<dbReference type="InterPro" id="IPR029442">
    <property type="entry name" value="GyrI-like"/>
</dbReference>
<dbReference type="PROSITE" id="PS01124">
    <property type="entry name" value="HTH_ARAC_FAMILY_2"/>
    <property type="match status" value="1"/>
</dbReference>
<dbReference type="Gene3D" id="1.10.10.60">
    <property type="entry name" value="Homeodomain-like"/>
    <property type="match status" value="2"/>
</dbReference>
<evidence type="ECO:0000259" key="4">
    <source>
        <dbReference type="PROSITE" id="PS01124"/>
    </source>
</evidence>
<reference evidence="6 8" key="1">
    <citation type="submission" date="2018-06" db="EMBL/GenBank/DDBJ databases">
        <title>Occurrence of a novel blaKPC-2- and qnrS2- harbouring IncP6 plasmid from Aeromonas taiwanensis isolates recovered from the river sediments.</title>
        <authorList>
            <person name="Zheng B."/>
            <person name="Yu X."/>
            <person name="Xiao Y."/>
        </authorList>
    </citation>
    <scope>NUCLEOTIDE SEQUENCE [LARGE SCALE GENOMIC DNA]</scope>
    <source>
        <strain evidence="5 7">1713</strain>
        <strain evidence="6 8">198</strain>
    </source>
</reference>
<evidence type="ECO:0000313" key="7">
    <source>
        <dbReference type="Proteomes" id="UP000297720"/>
    </source>
</evidence>
<dbReference type="SMART" id="SM00342">
    <property type="entry name" value="HTH_ARAC"/>
    <property type="match status" value="1"/>
</dbReference>
<feature type="domain" description="HTH araC/xylS-type" evidence="4">
    <location>
        <begin position="24"/>
        <end position="122"/>
    </location>
</feature>
<dbReference type="InterPro" id="IPR020449">
    <property type="entry name" value="Tscrpt_reg_AraC-type_HTH"/>
</dbReference>
<name>A0A5F0KDM7_9GAMM</name>
<dbReference type="Pfam" id="PF06445">
    <property type="entry name" value="GyrI-like"/>
    <property type="match status" value="1"/>
</dbReference>
<dbReference type="OrthoDB" id="282744at2"/>
<dbReference type="GO" id="GO:0043565">
    <property type="term" value="F:sequence-specific DNA binding"/>
    <property type="evidence" value="ECO:0007669"/>
    <property type="project" value="InterPro"/>
</dbReference>
<gene>
    <name evidence="5" type="ORF">DRM93_05535</name>
    <name evidence="6" type="ORF">DRM94_05535</name>
</gene>
<evidence type="ECO:0000256" key="3">
    <source>
        <dbReference type="ARBA" id="ARBA00023163"/>
    </source>
</evidence>
<dbReference type="SMART" id="SM00871">
    <property type="entry name" value="AraC_E_bind"/>
    <property type="match status" value="1"/>
</dbReference>
<dbReference type="InterPro" id="IPR018060">
    <property type="entry name" value="HTH_AraC"/>
</dbReference>
<protein>
    <submittedName>
        <fullName evidence="6">Helix-turn-helix domain-containing protein</fullName>
    </submittedName>
</protein>
<keyword evidence="2" id="KW-0238">DNA-binding</keyword>
<dbReference type="InterPro" id="IPR050959">
    <property type="entry name" value="MarA-like"/>
</dbReference>
<dbReference type="InterPro" id="IPR010499">
    <property type="entry name" value="AraC_E-bd"/>
</dbReference>
<dbReference type="Gene3D" id="3.20.80.10">
    <property type="entry name" value="Regulatory factor, effector binding domain"/>
    <property type="match status" value="1"/>
</dbReference>
<dbReference type="PANTHER" id="PTHR47504:SF5">
    <property type="entry name" value="RIGHT ORIGIN-BINDING PROTEIN"/>
    <property type="match status" value="1"/>
</dbReference>